<proteinExistence type="predicted"/>
<accession>A0ABW3Y681</accession>
<protein>
    <submittedName>
        <fullName evidence="1">Uncharacterized protein</fullName>
    </submittedName>
</protein>
<dbReference type="RefSeq" id="WP_377179637.1">
    <property type="nucleotide sequence ID" value="NZ_JBHTMY010000003.1"/>
</dbReference>
<comment type="caution">
    <text evidence="1">The sequence shown here is derived from an EMBL/GenBank/DDBJ whole genome shotgun (WGS) entry which is preliminary data.</text>
</comment>
<organism evidence="1 2">
    <name type="scientific">Namhaeicola litoreus</name>
    <dbReference type="NCBI Taxonomy" id="1052145"/>
    <lineage>
        <taxon>Bacteria</taxon>
        <taxon>Pseudomonadati</taxon>
        <taxon>Bacteroidota</taxon>
        <taxon>Flavobacteriia</taxon>
        <taxon>Flavobacteriales</taxon>
        <taxon>Flavobacteriaceae</taxon>
        <taxon>Namhaeicola</taxon>
    </lineage>
</organism>
<dbReference type="EMBL" id="JBHTMY010000003">
    <property type="protein sequence ID" value="MFD1316552.1"/>
    <property type="molecule type" value="Genomic_DNA"/>
</dbReference>
<evidence type="ECO:0000313" key="1">
    <source>
        <dbReference type="EMBL" id="MFD1316552.1"/>
    </source>
</evidence>
<name>A0ABW3Y681_9FLAO</name>
<gene>
    <name evidence="1" type="ORF">ACFQ39_13080</name>
</gene>
<keyword evidence="2" id="KW-1185">Reference proteome</keyword>
<reference evidence="2" key="1">
    <citation type="journal article" date="2019" name="Int. J. Syst. Evol. Microbiol.">
        <title>The Global Catalogue of Microorganisms (GCM) 10K type strain sequencing project: providing services to taxonomists for standard genome sequencing and annotation.</title>
        <authorList>
            <consortium name="The Broad Institute Genomics Platform"/>
            <consortium name="The Broad Institute Genome Sequencing Center for Infectious Disease"/>
            <person name="Wu L."/>
            <person name="Ma J."/>
        </authorList>
    </citation>
    <scope>NUCLEOTIDE SEQUENCE [LARGE SCALE GENOMIC DNA]</scope>
    <source>
        <strain evidence="2">CCUG 61485</strain>
    </source>
</reference>
<dbReference type="Proteomes" id="UP001597201">
    <property type="component" value="Unassembled WGS sequence"/>
</dbReference>
<sequence>MDVLAQAYEFESSKLSLKTTNDRILASRKAKDLILSLNEIYKQKKDDSIMDLMKRLTAIKRKVEKRLYKMPKDI</sequence>
<evidence type="ECO:0000313" key="2">
    <source>
        <dbReference type="Proteomes" id="UP001597201"/>
    </source>
</evidence>